<evidence type="ECO:0000313" key="2">
    <source>
        <dbReference type="Proteomes" id="UP000000600"/>
    </source>
</evidence>
<dbReference type="RefSeq" id="XP_001445815.1">
    <property type="nucleotide sequence ID" value="XM_001445778.1"/>
</dbReference>
<keyword evidence="2" id="KW-1185">Reference proteome</keyword>
<dbReference type="Proteomes" id="UP000000600">
    <property type="component" value="Unassembled WGS sequence"/>
</dbReference>
<dbReference type="GeneID" id="5031599"/>
<dbReference type="SUPFAM" id="SSF56112">
    <property type="entry name" value="Protein kinase-like (PK-like)"/>
    <property type="match status" value="1"/>
</dbReference>
<name>A0D5V1_PARTE</name>
<dbReference type="InterPro" id="IPR011009">
    <property type="entry name" value="Kinase-like_dom_sf"/>
</dbReference>
<dbReference type="KEGG" id="ptm:GSPATT00013848001"/>
<organism evidence="1 2">
    <name type="scientific">Paramecium tetraurelia</name>
    <dbReference type="NCBI Taxonomy" id="5888"/>
    <lineage>
        <taxon>Eukaryota</taxon>
        <taxon>Sar</taxon>
        <taxon>Alveolata</taxon>
        <taxon>Ciliophora</taxon>
        <taxon>Intramacronucleata</taxon>
        <taxon>Oligohymenophorea</taxon>
        <taxon>Peniculida</taxon>
        <taxon>Parameciidae</taxon>
        <taxon>Paramecium</taxon>
    </lineage>
</organism>
<dbReference type="EMBL" id="CT868307">
    <property type="protein sequence ID" value="CAK78418.1"/>
    <property type="molecule type" value="Genomic_DNA"/>
</dbReference>
<dbReference type="HOGENOM" id="CLU_2215068_0_0_1"/>
<accession>A0D5V1</accession>
<reference evidence="1 2" key="1">
    <citation type="journal article" date="2006" name="Nature">
        <title>Global trends of whole-genome duplications revealed by the ciliate Paramecium tetraurelia.</title>
        <authorList>
            <consortium name="Genoscope"/>
            <person name="Aury J.-M."/>
            <person name="Jaillon O."/>
            <person name="Duret L."/>
            <person name="Noel B."/>
            <person name="Jubin C."/>
            <person name="Porcel B.M."/>
            <person name="Segurens B."/>
            <person name="Daubin V."/>
            <person name="Anthouard V."/>
            <person name="Aiach N."/>
            <person name="Arnaiz O."/>
            <person name="Billaut A."/>
            <person name="Beisson J."/>
            <person name="Blanc I."/>
            <person name="Bouhouche K."/>
            <person name="Camara F."/>
            <person name="Duharcourt S."/>
            <person name="Guigo R."/>
            <person name="Gogendeau D."/>
            <person name="Katinka M."/>
            <person name="Keller A.-M."/>
            <person name="Kissmehl R."/>
            <person name="Klotz C."/>
            <person name="Koll F."/>
            <person name="Le Moue A."/>
            <person name="Lepere C."/>
            <person name="Malinsky S."/>
            <person name="Nowacki M."/>
            <person name="Nowak J.K."/>
            <person name="Plattner H."/>
            <person name="Poulain J."/>
            <person name="Ruiz F."/>
            <person name="Serrano V."/>
            <person name="Zagulski M."/>
            <person name="Dessen P."/>
            <person name="Betermier M."/>
            <person name="Weissenbach J."/>
            <person name="Scarpelli C."/>
            <person name="Schachter V."/>
            <person name="Sperling L."/>
            <person name="Meyer E."/>
            <person name="Cohen J."/>
            <person name="Wincker P."/>
        </authorList>
    </citation>
    <scope>NUCLEOTIDE SEQUENCE [LARGE SCALE GENOMIC DNA]</scope>
    <source>
        <strain evidence="1 2">Stock d4-2</strain>
    </source>
</reference>
<proteinExistence type="predicted"/>
<sequence>MNLETTNEGGIFIANSNGWDDNSKQFMLKIQKEMKEDEKVFISQLMRYQRNYENGNDQHQVPTNILKLYDYFQWQSSHCIVMEVGQESLLEYIDLSNADSKKNQKAF</sequence>
<evidence type="ECO:0000313" key="1">
    <source>
        <dbReference type="EMBL" id="CAK78418.1"/>
    </source>
</evidence>
<dbReference type="Gene3D" id="1.10.510.10">
    <property type="entry name" value="Transferase(Phosphotransferase) domain 1"/>
    <property type="match status" value="1"/>
</dbReference>
<gene>
    <name evidence="1" type="ORF">GSPATT00013848001</name>
</gene>
<dbReference type="AlphaFoldDB" id="A0D5V1"/>
<protein>
    <submittedName>
        <fullName evidence="1">Uncharacterized protein</fullName>
    </submittedName>
</protein>
<dbReference type="InParanoid" id="A0D5V1"/>